<comment type="caution">
    <text evidence="5">The sequence shown here is derived from an EMBL/GenBank/DDBJ whole genome shotgun (WGS) entry which is preliminary data.</text>
</comment>
<accession>A0A841PMT0</accession>
<dbReference type="EMBL" id="JACHHJ010000001">
    <property type="protein sequence ID" value="MBB6448526.1"/>
    <property type="molecule type" value="Genomic_DNA"/>
</dbReference>
<dbReference type="Proteomes" id="UP000568839">
    <property type="component" value="Unassembled WGS sequence"/>
</dbReference>
<dbReference type="PROSITE" id="PS01174">
    <property type="entry name" value="LIPASE_GDXG_SER"/>
    <property type="match status" value="1"/>
</dbReference>
<dbReference type="InterPro" id="IPR013094">
    <property type="entry name" value="AB_hydrolase_3"/>
</dbReference>
<dbReference type="GO" id="GO:0004806">
    <property type="term" value="F:triacylglycerol lipase activity"/>
    <property type="evidence" value="ECO:0007669"/>
    <property type="project" value="TreeGrafter"/>
</dbReference>
<dbReference type="AlphaFoldDB" id="A0A841PMT0"/>
<dbReference type="GO" id="GO:0019433">
    <property type="term" value="P:triglyceride catabolic process"/>
    <property type="evidence" value="ECO:0007669"/>
    <property type="project" value="TreeGrafter"/>
</dbReference>
<dbReference type="RefSeq" id="WP_184402511.1">
    <property type="nucleotide sequence ID" value="NZ_JACHHJ010000001.1"/>
</dbReference>
<reference evidence="5 6" key="1">
    <citation type="submission" date="2020-08" db="EMBL/GenBank/DDBJ databases">
        <title>Genomic Encyclopedia of Type Strains, Phase IV (KMG-IV): sequencing the most valuable type-strain genomes for metagenomic binning, comparative biology and taxonomic classification.</title>
        <authorList>
            <person name="Goeker M."/>
        </authorList>
    </citation>
    <scope>NUCLEOTIDE SEQUENCE [LARGE SCALE GENOMIC DNA]</scope>
    <source>
        <strain evidence="5 6">DSM 21769</strain>
    </source>
</reference>
<dbReference type="Gene3D" id="3.40.50.1820">
    <property type="entry name" value="alpha/beta hydrolase"/>
    <property type="match status" value="1"/>
</dbReference>
<proteinExistence type="inferred from homology"/>
<dbReference type="PANTHER" id="PTHR23025:SF3">
    <property type="entry name" value="HORMONE-SENSITIVE LIPASE"/>
    <property type="match status" value="1"/>
</dbReference>
<dbReference type="PANTHER" id="PTHR23025">
    <property type="entry name" value="TRIACYLGLYCEROL LIPASE"/>
    <property type="match status" value="1"/>
</dbReference>
<evidence type="ECO:0000313" key="5">
    <source>
        <dbReference type="EMBL" id="MBB6448526.1"/>
    </source>
</evidence>
<feature type="domain" description="Alpha/beta hydrolase fold-3" evidence="4">
    <location>
        <begin position="78"/>
        <end position="285"/>
    </location>
</feature>
<evidence type="ECO:0000256" key="2">
    <source>
        <dbReference type="ARBA" id="ARBA00022801"/>
    </source>
</evidence>
<dbReference type="Pfam" id="PF07859">
    <property type="entry name" value="Abhydrolase_3"/>
    <property type="match status" value="1"/>
</dbReference>
<dbReference type="SUPFAM" id="SSF53474">
    <property type="entry name" value="alpha/beta-Hydrolases"/>
    <property type="match status" value="1"/>
</dbReference>
<dbReference type="InterPro" id="IPR033140">
    <property type="entry name" value="Lipase_GDXG_put_SER_AS"/>
</dbReference>
<keyword evidence="6" id="KW-1185">Reference proteome</keyword>
<keyword evidence="2 5" id="KW-0378">Hydrolase</keyword>
<name>A0A841PMT0_9BACL</name>
<comment type="similarity">
    <text evidence="1">Belongs to the 'GDXG' lipolytic enzyme family.</text>
</comment>
<feature type="active site" evidence="3">
    <location>
        <position position="156"/>
    </location>
</feature>
<gene>
    <name evidence="5" type="ORF">HNR44_000475</name>
</gene>
<evidence type="ECO:0000256" key="3">
    <source>
        <dbReference type="PROSITE-ProRule" id="PRU10038"/>
    </source>
</evidence>
<evidence type="ECO:0000256" key="1">
    <source>
        <dbReference type="ARBA" id="ARBA00010515"/>
    </source>
</evidence>
<protein>
    <submittedName>
        <fullName evidence="5">Acetyl esterase</fullName>
        <ecNumber evidence="5">3.1.1.-</ecNumber>
    </submittedName>
</protein>
<dbReference type="GO" id="GO:0004771">
    <property type="term" value="F:sterol ester esterase activity"/>
    <property type="evidence" value="ECO:0007669"/>
    <property type="project" value="TreeGrafter"/>
</dbReference>
<dbReference type="EC" id="3.1.1.-" evidence="5"/>
<dbReference type="FunFam" id="3.40.50.1820:FF:000089">
    <property type="entry name" value="Alpha/beta hydrolase"/>
    <property type="match status" value="1"/>
</dbReference>
<evidence type="ECO:0000313" key="6">
    <source>
        <dbReference type="Proteomes" id="UP000568839"/>
    </source>
</evidence>
<organism evidence="5 6">
    <name type="scientific">Geomicrobium halophilum</name>
    <dbReference type="NCBI Taxonomy" id="549000"/>
    <lineage>
        <taxon>Bacteria</taxon>
        <taxon>Bacillati</taxon>
        <taxon>Bacillota</taxon>
        <taxon>Bacilli</taxon>
        <taxon>Bacillales</taxon>
        <taxon>Geomicrobium</taxon>
    </lineage>
</organism>
<evidence type="ECO:0000259" key="4">
    <source>
        <dbReference type="Pfam" id="PF07859"/>
    </source>
</evidence>
<dbReference type="GO" id="GO:0005829">
    <property type="term" value="C:cytosol"/>
    <property type="evidence" value="ECO:0007669"/>
    <property type="project" value="TreeGrafter"/>
</dbReference>
<dbReference type="InterPro" id="IPR029058">
    <property type="entry name" value="AB_hydrolase_fold"/>
</dbReference>
<sequence length="310" mass="34767">MNIDATMKEVLQYADMNVGLDDVKRTPHLLREGMRKSLEQMPNGESVDRVEDHTLALKGRNIPIRMYRQASEEPLPAIIFYHGGGFVIGDIYTHDSVCRSIANRVKAAVISVDYRLAPEHPFPAAVNDAYDSFVWISEHANELGIIKEKIAVAGDSAGGNLAAVTTVKSIESSEPSVYFQLLIYPSVGNEENRPASHRDNEKGPVLTPELMKWFFRQYITPETDPRNPDVSPLFSPLLAKLPKTHIVTAKYDPLLDSGKDYARKLQELGVDVSYKMEEDMPHGFVNFHQVVPRAQESLDEMCAELRKSLT</sequence>